<dbReference type="RefSeq" id="WP_281368028.1">
    <property type="nucleotide sequence ID" value="NZ_JABJVM010000006.1"/>
</dbReference>
<evidence type="ECO:0000256" key="2">
    <source>
        <dbReference type="ARBA" id="ARBA00022448"/>
    </source>
</evidence>
<keyword evidence="13" id="KW-1185">Reference proteome</keyword>
<dbReference type="PROSITE" id="PS51094">
    <property type="entry name" value="PTS_EIIA_TYPE_2"/>
    <property type="match status" value="1"/>
</dbReference>
<dbReference type="Pfam" id="PF00359">
    <property type="entry name" value="PTS_EIIA_2"/>
    <property type="match status" value="1"/>
</dbReference>
<name>A0A7W1YG39_9LIST</name>
<evidence type="ECO:0000313" key="12">
    <source>
        <dbReference type="EMBL" id="MBA3926238.1"/>
    </source>
</evidence>
<accession>A0A7W1YG39</accession>
<evidence type="ECO:0000313" key="13">
    <source>
        <dbReference type="Proteomes" id="UP000548787"/>
    </source>
</evidence>
<comment type="caution">
    <text evidence="12">The sequence shown here is derived from an EMBL/GenBank/DDBJ whole genome shotgun (WGS) entry which is preliminary data.</text>
</comment>
<dbReference type="PANTHER" id="PTHR36203">
    <property type="entry name" value="ASCORBATE-SPECIFIC PTS SYSTEM EIIA COMPONENT"/>
    <property type="match status" value="1"/>
</dbReference>
<evidence type="ECO:0000256" key="9">
    <source>
        <dbReference type="ARBA" id="ARBA00041175"/>
    </source>
</evidence>
<evidence type="ECO:0000256" key="7">
    <source>
        <dbReference type="ARBA" id="ARBA00022777"/>
    </source>
</evidence>
<dbReference type="InterPro" id="IPR051351">
    <property type="entry name" value="Ascorbate-PTS_EIIA_comp"/>
</dbReference>
<dbReference type="AlphaFoldDB" id="A0A7W1YG39"/>
<keyword evidence="5" id="KW-0808">Transferase</keyword>
<organism evidence="12 13">
    <name type="scientific">Listeria rustica</name>
    <dbReference type="NCBI Taxonomy" id="2713503"/>
    <lineage>
        <taxon>Bacteria</taxon>
        <taxon>Bacillati</taxon>
        <taxon>Bacillota</taxon>
        <taxon>Bacilli</taxon>
        <taxon>Bacillales</taxon>
        <taxon>Listeriaceae</taxon>
        <taxon>Listeria</taxon>
    </lineage>
</organism>
<dbReference type="GO" id="GO:0016301">
    <property type="term" value="F:kinase activity"/>
    <property type="evidence" value="ECO:0007669"/>
    <property type="project" value="UniProtKB-KW"/>
</dbReference>
<evidence type="ECO:0000256" key="10">
    <source>
        <dbReference type="ARBA" id="ARBA00042072"/>
    </source>
</evidence>
<evidence type="ECO:0000256" key="8">
    <source>
        <dbReference type="ARBA" id="ARBA00037387"/>
    </source>
</evidence>
<keyword evidence="7" id="KW-0418">Kinase</keyword>
<gene>
    <name evidence="12" type="ORF">HPK16_07780</name>
</gene>
<keyword evidence="3" id="KW-0963">Cytoplasm</keyword>
<keyword evidence="6" id="KW-0598">Phosphotransferase system</keyword>
<dbReference type="Proteomes" id="UP000548787">
    <property type="component" value="Unassembled WGS sequence"/>
</dbReference>
<evidence type="ECO:0000256" key="1">
    <source>
        <dbReference type="ARBA" id="ARBA00004496"/>
    </source>
</evidence>
<proteinExistence type="predicted"/>
<evidence type="ECO:0000256" key="6">
    <source>
        <dbReference type="ARBA" id="ARBA00022683"/>
    </source>
</evidence>
<dbReference type="GO" id="GO:0005737">
    <property type="term" value="C:cytoplasm"/>
    <property type="evidence" value="ECO:0007669"/>
    <property type="project" value="UniProtKB-SubCell"/>
</dbReference>
<dbReference type="PANTHER" id="PTHR36203:SF1">
    <property type="entry name" value="ASCORBATE-SPECIFIC PTS SYSTEM EIIA COMPONENT"/>
    <property type="match status" value="1"/>
</dbReference>
<reference evidence="12 13" key="1">
    <citation type="submission" date="2020-08" db="EMBL/GenBank/DDBJ databases">
        <title>Listeria ohnekaius sp. nov. and Listeria portnoyii sp. nov. isolated from non-agricultural and natural environments.</title>
        <authorList>
            <person name="Weller D."/>
            <person name="Belias A.M."/>
            <person name="Liao J."/>
            <person name="Guo S."/>
            <person name="Orsi R.H."/>
            <person name="Wiedmann M."/>
        </authorList>
    </citation>
    <scope>NUCLEOTIDE SEQUENCE [LARGE SCALE GENOMIC DNA]</scope>
    <source>
        <strain evidence="12 13">FSL W9-0585</strain>
    </source>
</reference>
<dbReference type="CDD" id="cd00211">
    <property type="entry name" value="PTS_IIA_fru"/>
    <property type="match status" value="1"/>
</dbReference>
<evidence type="ECO:0000259" key="11">
    <source>
        <dbReference type="PROSITE" id="PS51094"/>
    </source>
</evidence>
<dbReference type="InterPro" id="IPR016152">
    <property type="entry name" value="PTrfase/Anion_transptr"/>
</dbReference>
<dbReference type="GO" id="GO:0009401">
    <property type="term" value="P:phosphoenolpyruvate-dependent sugar phosphotransferase system"/>
    <property type="evidence" value="ECO:0007669"/>
    <property type="project" value="UniProtKB-KW"/>
</dbReference>
<comment type="subcellular location">
    <subcellularLocation>
        <location evidence="1">Cytoplasm</location>
    </subcellularLocation>
</comment>
<dbReference type="EMBL" id="JABJVM010000006">
    <property type="protein sequence ID" value="MBA3926238.1"/>
    <property type="molecule type" value="Genomic_DNA"/>
</dbReference>
<dbReference type="Gene3D" id="3.40.930.10">
    <property type="entry name" value="Mannitol-specific EII, Chain A"/>
    <property type="match status" value="1"/>
</dbReference>
<keyword evidence="2" id="KW-0813">Transport</keyword>
<sequence>MLSLKQALVENNSILLGQEAGSWQEAVRVAVSPLVVSGAVEAGYAQAIIDSTVHYGPYYVLMPGMAMPHARPEDGVNRDAFSLVTLAEPVAFSDGKEVSVLITLAATSAEIHTGVAIPQIVAVFELPNVIERLAGMTDVAQVLALIDEADITQYVTEKG</sequence>
<dbReference type="SUPFAM" id="SSF55804">
    <property type="entry name" value="Phoshotransferase/anion transport protein"/>
    <property type="match status" value="1"/>
</dbReference>
<keyword evidence="4" id="KW-0597">Phosphoprotein</keyword>
<comment type="function">
    <text evidence="8">The phosphoenolpyruvate-dependent sugar phosphotransferase system (sugar PTS), a major carbohydrate active transport system, catalyzes the phosphorylation of incoming sugar substrates concomitantly with their translocation across the cell membrane. The enzyme II UlaABC PTS system is involved in ascorbate transport.</text>
</comment>
<evidence type="ECO:0000256" key="3">
    <source>
        <dbReference type="ARBA" id="ARBA00022490"/>
    </source>
</evidence>
<evidence type="ECO:0000256" key="5">
    <source>
        <dbReference type="ARBA" id="ARBA00022679"/>
    </source>
</evidence>
<feature type="domain" description="PTS EIIA type-2" evidence="11">
    <location>
        <begin position="7"/>
        <end position="149"/>
    </location>
</feature>
<evidence type="ECO:0000256" key="4">
    <source>
        <dbReference type="ARBA" id="ARBA00022553"/>
    </source>
</evidence>
<dbReference type="InterPro" id="IPR002178">
    <property type="entry name" value="PTS_EIIA_type-2_dom"/>
</dbReference>
<protein>
    <recommendedName>
        <fullName evidence="9">Ascorbate-specific PTS system EIIA component</fullName>
    </recommendedName>
    <alternativeName>
        <fullName evidence="10">Ascorbate-specific phosphotransferase enzyme IIA component</fullName>
    </alternativeName>
</protein>